<keyword evidence="2" id="KW-0812">Transmembrane</keyword>
<keyword evidence="2" id="KW-0472">Membrane</keyword>
<dbReference type="EMBL" id="JBHULZ010000014">
    <property type="protein sequence ID" value="MFD2696957.1"/>
    <property type="molecule type" value="Genomic_DNA"/>
</dbReference>
<organism evidence="3 4">
    <name type="scientific">Mesonia sediminis</name>
    <dbReference type="NCBI Taxonomy" id="1703946"/>
    <lineage>
        <taxon>Bacteria</taxon>
        <taxon>Pseudomonadati</taxon>
        <taxon>Bacteroidota</taxon>
        <taxon>Flavobacteriia</taxon>
        <taxon>Flavobacteriales</taxon>
        <taxon>Flavobacteriaceae</taxon>
        <taxon>Mesonia</taxon>
    </lineage>
</organism>
<feature type="coiled-coil region" evidence="1">
    <location>
        <begin position="112"/>
        <end position="146"/>
    </location>
</feature>
<proteinExistence type="predicted"/>
<keyword evidence="1" id="KW-0175">Coiled coil</keyword>
<feature type="coiled-coil region" evidence="1">
    <location>
        <begin position="32"/>
        <end position="73"/>
    </location>
</feature>
<evidence type="ECO:0000256" key="2">
    <source>
        <dbReference type="SAM" id="Phobius"/>
    </source>
</evidence>
<evidence type="ECO:0008006" key="5">
    <source>
        <dbReference type="Google" id="ProtNLM"/>
    </source>
</evidence>
<reference evidence="4" key="1">
    <citation type="journal article" date="2019" name="Int. J. Syst. Evol. Microbiol.">
        <title>The Global Catalogue of Microorganisms (GCM) 10K type strain sequencing project: providing services to taxonomists for standard genome sequencing and annotation.</title>
        <authorList>
            <consortium name="The Broad Institute Genomics Platform"/>
            <consortium name="The Broad Institute Genome Sequencing Center for Infectious Disease"/>
            <person name="Wu L."/>
            <person name="Ma J."/>
        </authorList>
    </citation>
    <scope>NUCLEOTIDE SEQUENCE [LARGE SCALE GENOMIC DNA]</scope>
    <source>
        <strain evidence="4">KCTC 42255</strain>
    </source>
</reference>
<feature type="transmembrane region" description="Helical" evidence="2">
    <location>
        <begin position="12"/>
        <end position="32"/>
    </location>
</feature>
<keyword evidence="4" id="KW-1185">Reference proteome</keyword>
<gene>
    <name evidence="3" type="ORF">ACFSQ0_03055</name>
</gene>
<accession>A0ABW5SB89</accession>
<comment type="caution">
    <text evidence="3">The sequence shown here is derived from an EMBL/GenBank/DDBJ whole genome shotgun (WGS) entry which is preliminary data.</text>
</comment>
<name>A0ABW5SB89_9FLAO</name>
<protein>
    <recommendedName>
        <fullName evidence="5">Chromosome partitioning protein ParA</fullName>
    </recommendedName>
</protein>
<dbReference type="Proteomes" id="UP001597357">
    <property type="component" value="Unassembled WGS sequence"/>
</dbReference>
<keyword evidence="2" id="KW-1133">Transmembrane helix</keyword>
<evidence type="ECO:0000313" key="3">
    <source>
        <dbReference type="EMBL" id="MFD2696957.1"/>
    </source>
</evidence>
<evidence type="ECO:0000256" key="1">
    <source>
        <dbReference type="SAM" id="Coils"/>
    </source>
</evidence>
<sequence length="290" mass="33476">MNIQNNKNILKVLMLMLAGILIISVFFTLNFYQENKKNLAIIAQEKERLRTELDALRKQYAQVIQENKELKHQVQKDADRIKGLLDSLDVQQIDLQQLSKVELLAIKYKQKTNGLQRQVDSLQALKRNLEDDVKLAKAAQMREQRKSDSLVRENQLLNSQLDNASQLEFGQNKVHAKASVRPGSKSIRKAKKTRVLEICTQIQANTLAQAGEYEMYIQIINPKNNLLGSKGNLRMGSQKLVYSLKHKFSYEQKQLDICMHFEQENFIAGRYVINLFFGDRKVGTQELNLE</sequence>
<dbReference type="RefSeq" id="WP_379043938.1">
    <property type="nucleotide sequence ID" value="NZ_JBHULZ010000014.1"/>
</dbReference>
<evidence type="ECO:0000313" key="4">
    <source>
        <dbReference type="Proteomes" id="UP001597357"/>
    </source>
</evidence>